<reference evidence="6 7" key="1">
    <citation type="journal article" date="2017" name="Mol. Ecol.">
        <title>Comparative and population genomic landscape of Phellinus noxius: A hypervariable fungus causing root rot in trees.</title>
        <authorList>
            <person name="Chung C.L."/>
            <person name="Lee T.J."/>
            <person name="Akiba M."/>
            <person name="Lee H.H."/>
            <person name="Kuo T.H."/>
            <person name="Liu D."/>
            <person name="Ke H.M."/>
            <person name="Yokoi T."/>
            <person name="Roa M.B."/>
            <person name="Lu M.J."/>
            <person name="Chang Y.Y."/>
            <person name="Ann P.J."/>
            <person name="Tsai J.N."/>
            <person name="Chen C.Y."/>
            <person name="Tzean S.S."/>
            <person name="Ota Y."/>
            <person name="Hattori T."/>
            <person name="Sahashi N."/>
            <person name="Liou R.F."/>
            <person name="Kikuchi T."/>
            <person name="Tsai I.J."/>
        </authorList>
    </citation>
    <scope>NUCLEOTIDE SEQUENCE [LARGE SCALE GENOMIC DNA]</scope>
    <source>
        <strain evidence="6 7">FFPRI411160</strain>
    </source>
</reference>
<dbReference type="PANTHER" id="PTHR28163:SF1">
    <property type="entry name" value="PROTEIN PET117 HOMOLOG, MITOCHONDRIAL"/>
    <property type="match status" value="1"/>
</dbReference>
<dbReference type="AlphaFoldDB" id="A0A286UJD7"/>
<dbReference type="GO" id="GO:0005739">
    <property type="term" value="C:mitochondrion"/>
    <property type="evidence" value="ECO:0007669"/>
    <property type="project" value="UniProtKB-SubCell"/>
</dbReference>
<dbReference type="Proteomes" id="UP000217199">
    <property type="component" value="Unassembled WGS sequence"/>
</dbReference>
<evidence type="ECO:0000256" key="1">
    <source>
        <dbReference type="ARBA" id="ARBA00004173"/>
    </source>
</evidence>
<dbReference type="EMBL" id="NBII01000004">
    <property type="protein sequence ID" value="PAV19619.1"/>
    <property type="molecule type" value="Genomic_DNA"/>
</dbReference>
<evidence type="ECO:0000313" key="6">
    <source>
        <dbReference type="EMBL" id="PAV19619.1"/>
    </source>
</evidence>
<evidence type="ECO:0000256" key="5">
    <source>
        <dbReference type="SAM" id="MobiDB-lite"/>
    </source>
</evidence>
<dbReference type="Pfam" id="PF15786">
    <property type="entry name" value="PET117"/>
    <property type="match status" value="1"/>
</dbReference>
<evidence type="ECO:0000256" key="4">
    <source>
        <dbReference type="ARBA" id="ARBA00023128"/>
    </source>
</evidence>
<dbReference type="GO" id="GO:0033617">
    <property type="term" value="P:mitochondrial respiratory chain complex IV assembly"/>
    <property type="evidence" value="ECO:0007669"/>
    <property type="project" value="TreeGrafter"/>
</dbReference>
<feature type="region of interest" description="Disordered" evidence="5">
    <location>
        <begin position="50"/>
        <end position="70"/>
    </location>
</feature>
<dbReference type="OrthoDB" id="76305at2759"/>
<keyword evidence="4" id="KW-0496">Mitochondrion</keyword>
<dbReference type="FunCoup" id="A0A286UJD7">
    <property type="interactions" value="135"/>
</dbReference>
<organism evidence="6 7">
    <name type="scientific">Pyrrhoderma noxium</name>
    <dbReference type="NCBI Taxonomy" id="2282107"/>
    <lineage>
        <taxon>Eukaryota</taxon>
        <taxon>Fungi</taxon>
        <taxon>Dikarya</taxon>
        <taxon>Basidiomycota</taxon>
        <taxon>Agaricomycotina</taxon>
        <taxon>Agaricomycetes</taxon>
        <taxon>Hymenochaetales</taxon>
        <taxon>Hymenochaetaceae</taxon>
        <taxon>Pyrrhoderma</taxon>
    </lineage>
</organism>
<evidence type="ECO:0000256" key="3">
    <source>
        <dbReference type="ARBA" id="ARBA00022946"/>
    </source>
</evidence>
<dbReference type="InterPro" id="IPR031568">
    <property type="entry name" value="Pet117"/>
</dbReference>
<name>A0A286UJD7_9AGAM</name>
<keyword evidence="3" id="KW-0809">Transit peptide</keyword>
<keyword evidence="7" id="KW-1185">Reference proteome</keyword>
<sequence>MSRAARVTLAASFVLAAGTIFGVHYLQNAERETMFKGVLRDDERRKEKMLQREAELRESQRKREFSRGYK</sequence>
<proteinExistence type="inferred from homology"/>
<protein>
    <submittedName>
        <fullName evidence="6">Cytochrome c oxidase assembly</fullName>
    </submittedName>
</protein>
<gene>
    <name evidence="6" type="ORF">PNOK_0455300</name>
</gene>
<dbReference type="PANTHER" id="PTHR28163">
    <property type="entry name" value="PROTEIN PET117 HOMOLOG, MITOCHONDRIAL"/>
    <property type="match status" value="1"/>
</dbReference>
<comment type="similarity">
    <text evidence="2">Belongs to the PET117 family.</text>
</comment>
<dbReference type="STRING" id="2282107.A0A286UJD7"/>
<evidence type="ECO:0000313" key="7">
    <source>
        <dbReference type="Proteomes" id="UP000217199"/>
    </source>
</evidence>
<accession>A0A286UJD7</accession>
<comment type="subcellular location">
    <subcellularLocation>
        <location evidence="1">Mitochondrion</location>
    </subcellularLocation>
</comment>
<comment type="caution">
    <text evidence="6">The sequence shown here is derived from an EMBL/GenBank/DDBJ whole genome shotgun (WGS) entry which is preliminary data.</text>
</comment>
<dbReference type="InParanoid" id="A0A286UJD7"/>
<evidence type="ECO:0000256" key="2">
    <source>
        <dbReference type="ARBA" id="ARBA00008197"/>
    </source>
</evidence>